<keyword evidence="2 7" id="KW-0808">Transferase</keyword>
<dbReference type="HAMAP" id="MF_01691">
    <property type="entry name" value="DapH"/>
    <property type="match status" value="1"/>
</dbReference>
<evidence type="ECO:0000256" key="6">
    <source>
        <dbReference type="ARBA" id="ARBA00023315"/>
    </source>
</evidence>
<keyword evidence="3 7" id="KW-0677">Repeat</keyword>
<gene>
    <name evidence="9" type="primary">dapD</name>
    <name evidence="7" type="synonym">dapH</name>
    <name evidence="9" type="ORF">CPZ25_020405</name>
</gene>
<evidence type="ECO:0000259" key="8">
    <source>
        <dbReference type="Pfam" id="PF08503"/>
    </source>
</evidence>
<dbReference type="Pfam" id="PF08503">
    <property type="entry name" value="DapH_N"/>
    <property type="match status" value="1"/>
</dbReference>
<proteinExistence type="inferred from homology"/>
<protein>
    <recommendedName>
        <fullName evidence="7">2,3,4,5-tetrahydropyridine-2,6-dicarboxylate N-acetyltransferase</fullName>
        <ecNumber evidence="7">2.3.1.89</ecNumber>
    </recommendedName>
    <alternativeName>
        <fullName evidence="7">Tetrahydrodipicolinate N-acetyltransferase</fullName>
        <shortName evidence="7">THP acetyltransferase</shortName>
        <shortName evidence="7">Tetrahydropicolinate acetylase</shortName>
    </alternativeName>
</protein>
<evidence type="ECO:0000256" key="3">
    <source>
        <dbReference type="ARBA" id="ARBA00022737"/>
    </source>
</evidence>
<dbReference type="PANTHER" id="PTHR43300:SF10">
    <property type="entry name" value="2,3,4,5-TETRAHYDROPYRIDINE-2,6-DICARBOXYLATE N-ACETYLTRANSFERASE"/>
    <property type="match status" value="1"/>
</dbReference>
<dbReference type="InterPro" id="IPR018357">
    <property type="entry name" value="Hexapep_transf_CS"/>
</dbReference>
<dbReference type="Gene3D" id="3.30.70.250">
    <property type="entry name" value="Malonyl-CoA ACP transacylase, ACP-binding"/>
    <property type="match status" value="1"/>
</dbReference>
<evidence type="ECO:0000256" key="4">
    <source>
        <dbReference type="ARBA" id="ARBA00022915"/>
    </source>
</evidence>
<comment type="similarity">
    <text evidence="7">Belongs to the transferase hexapeptide repeat family. DapH subfamily.</text>
</comment>
<keyword evidence="1 7" id="KW-0028">Amino-acid biosynthesis</keyword>
<accession>A0A4P9CD25</accession>
<dbReference type="InterPro" id="IPR019873">
    <property type="entry name" value="DapH"/>
</dbReference>
<dbReference type="Pfam" id="PF14602">
    <property type="entry name" value="Hexapep_2"/>
    <property type="match status" value="1"/>
</dbReference>
<dbReference type="UniPathway" id="UPA00034">
    <property type="reaction ID" value="UER00022"/>
</dbReference>
<evidence type="ECO:0000313" key="9">
    <source>
        <dbReference type="EMBL" id="QCT73567.1"/>
    </source>
</evidence>
<organism evidence="9 10">
    <name type="scientific">Eubacterium maltosivorans</name>
    <dbReference type="NCBI Taxonomy" id="2041044"/>
    <lineage>
        <taxon>Bacteria</taxon>
        <taxon>Bacillati</taxon>
        <taxon>Bacillota</taxon>
        <taxon>Clostridia</taxon>
        <taxon>Eubacteriales</taxon>
        <taxon>Eubacteriaceae</taxon>
        <taxon>Eubacterium</taxon>
    </lineage>
</organism>
<dbReference type="Gene3D" id="2.160.10.10">
    <property type="entry name" value="Hexapeptide repeat proteins"/>
    <property type="match status" value="1"/>
</dbReference>
<keyword evidence="4 7" id="KW-0220">Diaminopimelate biosynthesis</keyword>
<dbReference type="NCBIfam" id="TIGR03532">
    <property type="entry name" value="DapD_Ac"/>
    <property type="match status" value="1"/>
</dbReference>
<evidence type="ECO:0000313" key="10">
    <source>
        <dbReference type="Proteomes" id="UP000218387"/>
    </source>
</evidence>
<sequence length="243" mass="25466">MTNEELKKQFDLNDPYQIAKYIKAVSKSTPVKAYVRGYLRANDLAGYEYYGDPSACIIIGEAGEISALLDAKAGSISSVRIECDRRNSAIPLLDLTEVDARIEPGSFIREGAHIHKNAVVMMGAVINIGAVVGEGTMIDMNAVLGARATIGKNCHIGAGAVVAGVLEPPSKQPVIIEDEVLIGANAVILEGVKIGKGAVVAAGSVVTEDIPAGVVVAGSPAKVVKDKDEKTEDKTELLDDLRG</sequence>
<evidence type="ECO:0000256" key="5">
    <source>
        <dbReference type="ARBA" id="ARBA00023154"/>
    </source>
</evidence>
<comment type="pathway">
    <text evidence="7">Amino-acid biosynthesis; L-lysine biosynthesis via DAP pathway; LL-2,6-diaminopimelate from (S)-tetrahydrodipicolinate (acetylase route): step 1/3.</text>
</comment>
<keyword evidence="6 7" id="KW-0012">Acyltransferase</keyword>
<comment type="catalytic activity">
    <reaction evidence="7">
        <text>(S)-2,3,4,5-tetrahydrodipicolinate + acetyl-CoA + H2O = L-2-acetamido-6-oxoheptanedioate + CoA</text>
        <dbReference type="Rhea" id="RHEA:13085"/>
        <dbReference type="ChEBI" id="CHEBI:15377"/>
        <dbReference type="ChEBI" id="CHEBI:16845"/>
        <dbReference type="ChEBI" id="CHEBI:57287"/>
        <dbReference type="ChEBI" id="CHEBI:57288"/>
        <dbReference type="ChEBI" id="CHEBI:58117"/>
        <dbReference type="EC" id="2.3.1.89"/>
    </reaction>
</comment>
<dbReference type="InterPro" id="IPR001451">
    <property type="entry name" value="Hexapep"/>
</dbReference>
<dbReference type="KEGG" id="emt:CPZ25_020405"/>
<dbReference type="PROSITE" id="PS00101">
    <property type="entry name" value="HEXAPEP_TRANSFERASES"/>
    <property type="match status" value="1"/>
</dbReference>
<name>A0A4P9CD25_EUBML</name>
<dbReference type="EMBL" id="CP029487">
    <property type="protein sequence ID" value="QCT73567.1"/>
    <property type="molecule type" value="Genomic_DNA"/>
</dbReference>
<dbReference type="GO" id="GO:0009089">
    <property type="term" value="P:lysine biosynthetic process via diaminopimelate"/>
    <property type="evidence" value="ECO:0007669"/>
    <property type="project" value="UniProtKB-UniRule"/>
</dbReference>
<dbReference type="InterPro" id="IPR013710">
    <property type="entry name" value="DapH_N"/>
</dbReference>
<keyword evidence="5 7" id="KW-0457">Lysine biosynthesis</keyword>
<reference evidence="9 10" key="1">
    <citation type="submission" date="2018-05" db="EMBL/GenBank/DDBJ databases">
        <title>Genome comparison of Eubacterium sp.</title>
        <authorList>
            <person name="Feng Y."/>
            <person name="Sanchez-Andrea I."/>
            <person name="Stams A.J.M."/>
            <person name="De Vos W.M."/>
        </authorList>
    </citation>
    <scope>NUCLEOTIDE SEQUENCE [LARGE SCALE GENOMIC DNA]</scope>
    <source>
        <strain evidence="9 10">YI</strain>
    </source>
</reference>
<dbReference type="AlphaFoldDB" id="A0A4P9CD25"/>
<keyword evidence="10" id="KW-1185">Reference proteome</keyword>
<dbReference type="InterPro" id="IPR050179">
    <property type="entry name" value="Trans_hexapeptide_repeat"/>
</dbReference>
<dbReference type="InterPro" id="IPR011004">
    <property type="entry name" value="Trimer_LpxA-like_sf"/>
</dbReference>
<dbReference type="EC" id="2.3.1.89" evidence="7"/>
<evidence type="ECO:0000256" key="1">
    <source>
        <dbReference type="ARBA" id="ARBA00022605"/>
    </source>
</evidence>
<dbReference type="Proteomes" id="UP000218387">
    <property type="component" value="Chromosome"/>
</dbReference>
<dbReference type="SUPFAM" id="SSF51161">
    <property type="entry name" value="Trimeric LpxA-like enzymes"/>
    <property type="match status" value="1"/>
</dbReference>
<feature type="domain" description="2,3,4,5-tetrahydropyridine-2,6-dicarboxylate N-acetyltransferase N-terminal" evidence="8">
    <location>
        <begin position="14"/>
        <end position="95"/>
    </location>
</feature>
<comment type="function">
    <text evidence="7">Catalyzes the transfer of an acetyl group from acetyl-CoA to tetrahydrodipicolinate.</text>
</comment>
<evidence type="ECO:0000256" key="7">
    <source>
        <dbReference type="HAMAP-Rule" id="MF_01691"/>
    </source>
</evidence>
<dbReference type="CDD" id="cd03350">
    <property type="entry name" value="LbH_THP_succinylT"/>
    <property type="match status" value="1"/>
</dbReference>
<dbReference type="GO" id="GO:0047200">
    <property type="term" value="F:tetrahydrodipicolinate N-acetyltransferase activity"/>
    <property type="evidence" value="ECO:0007669"/>
    <property type="project" value="UniProtKB-UniRule"/>
</dbReference>
<dbReference type="PANTHER" id="PTHR43300">
    <property type="entry name" value="ACETYLTRANSFERASE"/>
    <property type="match status" value="1"/>
</dbReference>
<evidence type="ECO:0000256" key="2">
    <source>
        <dbReference type="ARBA" id="ARBA00022679"/>
    </source>
</evidence>
<dbReference type="Pfam" id="PF00132">
    <property type="entry name" value="Hexapep"/>
    <property type="match status" value="1"/>
</dbReference>
<dbReference type="RefSeq" id="WP_096919272.1">
    <property type="nucleotide sequence ID" value="NZ_CP029487.1"/>
</dbReference>
<dbReference type="GO" id="GO:0019877">
    <property type="term" value="P:diaminopimelate biosynthetic process"/>
    <property type="evidence" value="ECO:0007669"/>
    <property type="project" value="UniProtKB-UniRule"/>
</dbReference>